<reference evidence="1 2" key="1">
    <citation type="submission" date="2016-02" db="EMBL/GenBank/DDBJ databases">
        <title>Band-tailed pigeon sequencing and assembly.</title>
        <authorList>
            <person name="Soares A.E."/>
            <person name="Novak B.J."/>
            <person name="Rice E.S."/>
            <person name="O'Connell B."/>
            <person name="Chang D."/>
            <person name="Weber S."/>
            <person name="Shapiro B."/>
        </authorList>
    </citation>
    <scope>NUCLEOTIDE SEQUENCE [LARGE SCALE GENOMIC DNA]</scope>
    <source>
        <strain evidence="1">BTP2013</strain>
        <tissue evidence="1">Blood</tissue>
    </source>
</reference>
<name>A0A1V4K3G6_PATFA</name>
<organism evidence="1 2">
    <name type="scientific">Patagioenas fasciata monilis</name>
    <dbReference type="NCBI Taxonomy" id="372326"/>
    <lineage>
        <taxon>Eukaryota</taxon>
        <taxon>Metazoa</taxon>
        <taxon>Chordata</taxon>
        <taxon>Craniata</taxon>
        <taxon>Vertebrata</taxon>
        <taxon>Euteleostomi</taxon>
        <taxon>Archelosauria</taxon>
        <taxon>Archosauria</taxon>
        <taxon>Dinosauria</taxon>
        <taxon>Saurischia</taxon>
        <taxon>Theropoda</taxon>
        <taxon>Coelurosauria</taxon>
        <taxon>Aves</taxon>
        <taxon>Neognathae</taxon>
        <taxon>Neoaves</taxon>
        <taxon>Columbimorphae</taxon>
        <taxon>Columbiformes</taxon>
        <taxon>Columbidae</taxon>
        <taxon>Patagioenas</taxon>
    </lineage>
</organism>
<accession>A0A1V4K3G6</accession>
<gene>
    <name evidence="1" type="ORF">AV530_003978</name>
</gene>
<proteinExistence type="predicted"/>
<keyword evidence="2" id="KW-1185">Reference proteome</keyword>
<dbReference type="AlphaFoldDB" id="A0A1V4K3G6"/>
<evidence type="ECO:0000313" key="2">
    <source>
        <dbReference type="Proteomes" id="UP000190648"/>
    </source>
</evidence>
<comment type="caution">
    <text evidence="1">The sequence shown here is derived from an EMBL/GenBank/DDBJ whole genome shotgun (WGS) entry which is preliminary data.</text>
</comment>
<dbReference type="EMBL" id="LSYS01004885">
    <property type="protein sequence ID" value="OPJ78895.1"/>
    <property type="molecule type" value="Genomic_DNA"/>
</dbReference>
<dbReference type="Proteomes" id="UP000190648">
    <property type="component" value="Unassembled WGS sequence"/>
</dbReference>
<evidence type="ECO:0000313" key="1">
    <source>
        <dbReference type="EMBL" id="OPJ78895.1"/>
    </source>
</evidence>
<sequence length="73" mass="8667">MWPRLCHLRGHHRCHLPGQRRCHRGHRRGRGRWCRFTSPCAGTCPRSARWRLCHPPPLSPPPARRPRLPCSHR</sequence>
<protein>
    <submittedName>
        <fullName evidence="1">Uncharacterized protein</fullName>
    </submittedName>
</protein>